<dbReference type="InterPro" id="IPR042858">
    <property type="entry name" value="DNAJC8"/>
</dbReference>
<accession>A0A2K5DQX1</accession>
<proteinExistence type="predicted"/>
<dbReference type="PANTHER" id="PTHR15606">
    <property type="entry name" value="DNAJ HOMOLOG SUBFAMILY C MEMBER 8/LIPOPOLYSACCHARIDE SPECIFIC RESPONSE-7-RELATED"/>
    <property type="match status" value="1"/>
</dbReference>
<dbReference type="OMA" id="MTFYNEV"/>
<evidence type="ECO:0000313" key="1">
    <source>
        <dbReference type="Ensembl" id="ENSANAP00000023371.1"/>
    </source>
</evidence>
<name>A0A2K5DQX1_AOTNA</name>
<dbReference type="STRING" id="37293.ENSANAP00000023371"/>
<dbReference type="Proteomes" id="UP000233020">
    <property type="component" value="Unplaced"/>
</dbReference>
<dbReference type="Ensembl" id="ENSANAT00000041279.1">
    <property type="protein sequence ID" value="ENSANAP00000023371.1"/>
    <property type="gene ID" value="ENSANAG00000029446.1"/>
</dbReference>
<reference evidence="1" key="1">
    <citation type="submission" date="2025-08" db="UniProtKB">
        <authorList>
            <consortium name="Ensembl"/>
        </authorList>
    </citation>
    <scope>IDENTIFICATION</scope>
</reference>
<dbReference type="PANTHER" id="PTHR15606:SF4">
    <property type="entry name" value="DNAJ HOMOLOG SUBFAMILY C MEMBER 8"/>
    <property type="match status" value="1"/>
</dbReference>
<keyword evidence="2" id="KW-1185">Reference proteome</keyword>
<sequence>MAASGESTTEEAFMTFYSEVLTSKNQIERFTCPDSSYFSLNPLEVLQLDSEVTDEEILKRFRCAPPHPAIFCIFSRDEVSRCLPGWSQTPDLR</sequence>
<dbReference type="GeneTree" id="ENSGT00940000165187"/>
<dbReference type="AlphaFoldDB" id="A0A2K5DQX1"/>
<protein>
    <submittedName>
        <fullName evidence="1">Uncharacterized protein</fullName>
    </submittedName>
</protein>
<evidence type="ECO:0000313" key="2">
    <source>
        <dbReference type="Proteomes" id="UP000233020"/>
    </source>
</evidence>
<reference evidence="1" key="2">
    <citation type="submission" date="2025-09" db="UniProtKB">
        <authorList>
            <consortium name="Ensembl"/>
        </authorList>
    </citation>
    <scope>IDENTIFICATION</scope>
</reference>
<dbReference type="GO" id="GO:0005634">
    <property type="term" value="C:nucleus"/>
    <property type="evidence" value="ECO:0007669"/>
    <property type="project" value="TreeGrafter"/>
</dbReference>
<organism evidence="1 2">
    <name type="scientific">Aotus nancymaae</name>
    <name type="common">Ma's night monkey</name>
    <dbReference type="NCBI Taxonomy" id="37293"/>
    <lineage>
        <taxon>Eukaryota</taxon>
        <taxon>Metazoa</taxon>
        <taxon>Chordata</taxon>
        <taxon>Craniata</taxon>
        <taxon>Vertebrata</taxon>
        <taxon>Euteleostomi</taxon>
        <taxon>Mammalia</taxon>
        <taxon>Eutheria</taxon>
        <taxon>Euarchontoglires</taxon>
        <taxon>Primates</taxon>
        <taxon>Haplorrhini</taxon>
        <taxon>Platyrrhini</taxon>
        <taxon>Aotidae</taxon>
        <taxon>Aotus</taxon>
    </lineage>
</organism>